<proteinExistence type="predicted"/>
<comment type="caution">
    <text evidence="1">The sequence shown here is derived from an EMBL/GenBank/DDBJ whole genome shotgun (WGS) entry which is preliminary data.</text>
</comment>
<organism evidence="1 2">
    <name type="scientific">Melastoma candidum</name>
    <dbReference type="NCBI Taxonomy" id="119954"/>
    <lineage>
        <taxon>Eukaryota</taxon>
        <taxon>Viridiplantae</taxon>
        <taxon>Streptophyta</taxon>
        <taxon>Embryophyta</taxon>
        <taxon>Tracheophyta</taxon>
        <taxon>Spermatophyta</taxon>
        <taxon>Magnoliopsida</taxon>
        <taxon>eudicotyledons</taxon>
        <taxon>Gunneridae</taxon>
        <taxon>Pentapetalae</taxon>
        <taxon>rosids</taxon>
        <taxon>malvids</taxon>
        <taxon>Myrtales</taxon>
        <taxon>Melastomataceae</taxon>
        <taxon>Melastomatoideae</taxon>
        <taxon>Melastomateae</taxon>
        <taxon>Melastoma</taxon>
    </lineage>
</organism>
<reference evidence="2" key="1">
    <citation type="journal article" date="2023" name="Front. Plant Sci.">
        <title>Chromosomal-level genome assembly of Melastoma candidum provides insights into trichome evolution.</title>
        <authorList>
            <person name="Zhong Y."/>
            <person name="Wu W."/>
            <person name="Sun C."/>
            <person name="Zou P."/>
            <person name="Liu Y."/>
            <person name="Dai S."/>
            <person name="Zhou R."/>
        </authorList>
    </citation>
    <scope>NUCLEOTIDE SEQUENCE [LARGE SCALE GENOMIC DNA]</scope>
</reference>
<evidence type="ECO:0000313" key="1">
    <source>
        <dbReference type="EMBL" id="KAI4304062.1"/>
    </source>
</evidence>
<evidence type="ECO:0000313" key="2">
    <source>
        <dbReference type="Proteomes" id="UP001057402"/>
    </source>
</evidence>
<dbReference type="EMBL" id="CM042891">
    <property type="protein sequence ID" value="KAI4304062.1"/>
    <property type="molecule type" value="Genomic_DNA"/>
</dbReference>
<gene>
    <name evidence="1" type="ORF">MLD38_039625</name>
</gene>
<accession>A0ACB9L310</accession>
<name>A0ACB9L310_9MYRT</name>
<sequence length="426" mass="47335">MGSSDQPSSSPGQLRDSSVSVSGLRQKHRQDLSRLSLIAQPFTTLKLFVLALIQHLWLLLSYVVGKSAFLVLGISIILAIGLLGKKADDPDEKHLEELSRYIRFGIWWLALGLASSIGLGSGLHTFLIYLGPHIAIFTMKAMQCGRADLKAAPYDTIQFNSGPSWLEKDCSEFGPPLFTQDNGLLFSLCSILPRVQVESVLWGIGTAFGELPPYLISRAARLSGRENDAMQELDVPSTEESGLITSIINQIKHQFLARSRYLNFFTISALASVPNPLFDLAGIMCGQLGMPFWKFFLATLMGKAIIKIHIQMAFVISICNNRFQDWMENTLIWVLGLVPGLDPVLPDITAKVHGIRDKFLGAAPPPLSDTKVKKWGVSWDTMWNMVVMLILVNFFATIITESAKSYLRKQQEKELDALHERNNSSL</sequence>
<keyword evidence="2" id="KW-1185">Reference proteome</keyword>
<protein>
    <submittedName>
        <fullName evidence="1">Uncharacterized protein</fullName>
    </submittedName>
</protein>
<dbReference type="Proteomes" id="UP001057402">
    <property type="component" value="Chromosome 12"/>
</dbReference>